<reference evidence="3" key="1">
    <citation type="submission" date="2015-10" db="EMBL/GenBank/DDBJ databases">
        <title>Draft Genome Sequences of 11 Lactococcus lactis subspecies cremoris strains.</title>
        <authorList>
            <person name="Wels M."/>
            <person name="Backus L."/>
            <person name="Boekhorst J."/>
            <person name="Dijkstra A."/>
            <person name="Beerthuizen M."/>
            <person name="Kelly W."/>
            <person name="Siezen R."/>
            <person name="Bachmann H."/>
            <person name="Van Hijum S."/>
        </authorList>
    </citation>
    <scope>NUCLEOTIDE SEQUENCE [LARGE SCALE GENOMIC DNA]</scope>
    <source>
        <strain evidence="3">M20</strain>
    </source>
</reference>
<protein>
    <recommendedName>
        <fullName evidence="4">DUF443 family protein</fullName>
    </recommendedName>
</protein>
<dbReference type="AlphaFoldDB" id="A0A0V8EB32"/>
<dbReference type="EMBL" id="LKLU01000020">
    <property type="protein sequence ID" value="KSU22841.1"/>
    <property type="molecule type" value="Genomic_DNA"/>
</dbReference>
<dbReference type="Proteomes" id="UP000053719">
    <property type="component" value="Unassembled WGS sequence"/>
</dbReference>
<dbReference type="PATRIC" id="fig|1360.114.peg.2713"/>
<feature type="transmembrane region" description="Helical" evidence="1">
    <location>
        <begin position="161"/>
        <end position="179"/>
    </location>
</feature>
<gene>
    <name evidence="2" type="ORF">M20_0433</name>
</gene>
<feature type="transmembrane region" description="Helical" evidence="1">
    <location>
        <begin position="42"/>
        <end position="60"/>
    </location>
</feature>
<keyword evidence="1" id="KW-0472">Membrane</keyword>
<organism evidence="2 3">
    <name type="scientific">Lactococcus lactis subsp. lactis</name>
    <name type="common">Streptococcus lactis</name>
    <dbReference type="NCBI Taxonomy" id="1360"/>
    <lineage>
        <taxon>Bacteria</taxon>
        <taxon>Bacillati</taxon>
        <taxon>Bacillota</taxon>
        <taxon>Bacilli</taxon>
        <taxon>Lactobacillales</taxon>
        <taxon>Streptococcaceae</taxon>
        <taxon>Lactococcus</taxon>
    </lineage>
</organism>
<feature type="transmembrane region" description="Helical" evidence="1">
    <location>
        <begin position="133"/>
        <end position="155"/>
    </location>
</feature>
<sequence length="214" mass="25177">MSKIVNNMTPLGFVDKSRKKRYYINQNTKEIYVAEEPTQKSISIIMFAIIVFPTFLSSWAEKSSRNFFIHTNFKYNILIIFLILLVTLSVIVLEIFFFEKLYTHYVKRINYQKEEISLAMKQKILSTGIKMWYFTRVLLFVVPFIFLGLAISFIMTSQLTILVLTVCFALLILILFPITKRTFQTIGILKGLVQLSRNVKDVKDEKDEKDERRD</sequence>
<evidence type="ECO:0000256" key="1">
    <source>
        <dbReference type="SAM" id="Phobius"/>
    </source>
</evidence>
<accession>A0A0V8EB32</accession>
<comment type="caution">
    <text evidence="2">The sequence shown here is derived from an EMBL/GenBank/DDBJ whole genome shotgun (WGS) entry which is preliminary data.</text>
</comment>
<keyword evidence="1" id="KW-0812">Transmembrane</keyword>
<name>A0A0V8EB32_LACLL</name>
<keyword evidence="1" id="KW-1133">Transmembrane helix</keyword>
<proteinExistence type="predicted"/>
<feature type="transmembrane region" description="Helical" evidence="1">
    <location>
        <begin position="75"/>
        <end position="98"/>
    </location>
</feature>
<evidence type="ECO:0008006" key="4">
    <source>
        <dbReference type="Google" id="ProtNLM"/>
    </source>
</evidence>
<evidence type="ECO:0000313" key="3">
    <source>
        <dbReference type="Proteomes" id="UP000053719"/>
    </source>
</evidence>
<evidence type="ECO:0000313" key="2">
    <source>
        <dbReference type="EMBL" id="KSU22841.1"/>
    </source>
</evidence>
<dbReference type="RefSeq" id="WP_058211394.1">
    <property type="nucleotide sequence ID" value="NZ_LKLU01000020.1"/>
</dbReference>